<evidence type="ECO:0000256" key="4">
    <source>
        <dbReference type="SAM" id="MobiDB-lite"/>
    </source>
</evidence>
<dbReference type="Pfam" id="PF00648">
    <property type="entry name" value="Peptidase_C2"/>
    <property type="match status" value="1"/>
</dbReference>
<dbReference type="InterPro" id="IPR038765">
    <property type="entry name" value="Papain-like_cys_pep_sf"/>
</dbReference>
<dbReference type="InterPro" id="IPR000169">
    <property type="entry name" value="Pept_cys_AS"/>
</dbReference>
<gene>
    <name evidence="6" type="ORF">P280DRAFT_453722</name>
</gene>
<dbReference type="PRINTS" id="PR00704">
    <property type="entry name" value="CALPAIN"/>
</dbReference>
<feature type="compositionally biased region" description="Basic and acidic residues" evidence="4">
    <location>
        <begin position="730"/>
        <end position="746"/>
    </location>
</feature>
<dbReference type="Gene3D" id="3.90.70.10">
    <property type="entry name" value="Cysteine proteinases"/>
    <property type="match status" value="1"/>
</dbReference>
<feature type="compositionally biased region" description="Acidic residues" evidence="4">
    <location>
        <begin position="652"/>
        <end position="661"/>
    </location>
</feature>
<dbReference type="SUPFAM" id="SSF54001">
    <property type="entry name" value="Cysteine proteinases"/>
    <property type="match status" value="1"/>
</dbReference>
<evidence type="ECO:0000256" key="2">
    <source>
        <dbReference type="PIRSR" id="PIRSR622684-1"/>
    </source>
</evidence>
<evidence type="ECO:0000313" key="7">
    <source>
        <dbReference type="Proteomes" id="UP000799753"/>
    </source>
</evidence>
<feature type="domain" description="Calpain catalytic" evidence="5">
    <location>
        <begin position="98"/>
        <end position="425"/>
    </location>
</feature>
<evidence type="ECO:0000259" key="5">
    <source>
        <dbReference type="PROSITE" id="PS50203"/>
    </source>
</evidence>
<keyword evidence="3" id="KW-0788">Thiol protease</keyword>
<feature type="active site" evidence="2 3">
    <location>
        <position position="363"/>
    </location>
</feature>
<dbReference type="EMBL" id="MU006786">
    <property type="protein sequence ID" value="KAF2639708.1"/>
    <property type="molecule type" value="Genomic_DNA"/>
</dbReference>
<comment type="similarity">
    <text evidence="1">Belongs to the peptidase C2 family.</text>
</comment>
<feature type="compositionally biased region" description="Polar residues" evidence="4">
    <location>
        <begin position="696"/>
        <end position="706"/>
    </location>
</feature>
<dbReference type="InterPro" id="IPR001300">
    <property type="entry name" value="Peptidase_C2_calpain_cat"/>
</dbReference>
<dbReference type="PANTHER" id="PTHR10183:SF425">
    <property type="entry name" value="CALPAIN-5"/>
    <property type="match status" value="1"/>
</dbReference>
<feature type="region of interest" description="Disordered" evidence="4">
    <location>
        <begin position="775"/>
        <end position="794"/>
    </location>
</feature>
<dbReference type="PROSITE" id="PS00139">
    <property type="entry name" value="THIOL_PROTEASE_CYS"/>
    <property type="match status" value="1"/>
</dbReference>
<feature type="region of interest" description="Disordered" evidence="4">
    <location>
        <begin position="614"/>
        <end position="747"/>
    </location>
</feature>
<dbReference type="Proteomes" id="UP000799753">
    <property type="component" value="Unassembled WGS sequence"/>
</dbReference>
<dbReference type="InterPro" id="IPR022684">
    <property type="entry name" value="Calpain_cysteine_protease"/>
</dbReference>
<accession>A0A6A6RZT6</accession>
<protein>
    <submittedName>
        <fullName evidence="6">Cysteine proteinase</fullName>
    </submittedName>
</protein>
<name>A0A6A6RZT6_9PLEO</name>
<reference evidence="6" key="1">
    <citation type="journal article" date="2020" name="Stud. Mycol.">
        <title>101 Dothideomycetes genomes: a test case for predicting lifestyles and emergence of pathogens.</title>
        <authorList>
            <person name="Haridas S."/>
            <person name="Albert R."/>
            <person name="Binder M."/>
            <person name="Bloem J."/>
            <person name="Labutti K."/>
            <person name="Salamov A."/>
            <person name="Andreopoulos B."/>
            <person name="Baker S."/>
            <person name="Barry K."/>
            <person name="Bills G."/>
            <person name="Bluhm B."/>
            <person name="Cannon C."/>
            <person name="Castanera R."/>
            <person name="Culley D."/>
            <person name="Daum C."/>
            <person name="Ezra D."/>
            <person name="Gonzalez J."/>
            <person name="Henrissat B."/>
            <person name="Kuo A."/>
            <person name="Liang C."/>
            <person name="Lipzen A."/>
            <person name="Lutzoni F."/>
            <person name="Magnuson J."/>
            <person name="Mondo S."/>
            <person name="Nolan M."/>
            <person name="Ohm R."/>
            <person name="Pangilinan J."/>
            <person name="Park H.-J."/>
            <person name="Ramirez L."/>
            <person name="Alfaro M."/>
            <person name="Sun H."/>
            <person name="Tritt A."/>
            <person name="Yoshinaga Y."/>
            <person name="Zwiers L.-H."/>
            <person name="Turgeon B."/>
            <person name="Goodwin S."/>
            <person name="Spatafora J."/>
            <person name="Crous P."/>
            <person name="Grigoriev I."/>
        </authorList>
    </citation>
    <scope>NUCLEOTIDE SEQUENCE</scope>
    <source>
        <strain evidence="6">CBS 473.64</strain>
    </source>
</reference>
<evidence type="ECO:0000256" key="1">
    <source>
        <dbReference type="ARBA" id="ARBA00007623"/>
    </source>
</evidence>
<keyword evidence="3" id="KW-0645">Protease</keyword>
<evidence type="ECO:0000313" key="6">
    <source>
        <dbReference type="EMBL" id="KAF2639708.1"/>
    </source>
</evidence>
<keyword evidence="3" id="KW-0378">Hydrolase</keyword>
<dbReference type="CDD" id="cd00044">
    <property type="entry name" value="CysPc"/>
    <property type="match status" value="1"/>
</dbReference>
<dbReference type="PROSITE" id="PS50203">
    <property type="entry name" value="CALPAIN_CAT"/>
    <property type="match status" value="1"/>
</dbReference>
<evidence type="ECO:0000256" key="3">
    <source>
        <dbReference type="PROSITE-ProRule" id="PRU00239"/>
    </source>
</evidence>
<keyword evidence="7" id="KW-1185">Reference proteome</keyword>
<dbReference type="SMART" id="SM00230">
    <property type="entry name" value="CysPc"/>
    <property type="match status" value="1"/>
</dbReference>
<dbReference type="PANTHER" id="PTHR10183">
    <property type="entry name" value="CALPAIN"/>
    <property type="match status" value="1"/>
</dbReference>
<dbReference type="OrthoDB" id="424753at2759"/>
<proteinExistence type="inferred from homology"/>
<dbReference type="GO" id="GO:0004198">
    <property type="term" value="F:calcium-dependent cysteine-type endopeptidase activity"/>
    <property type="evidence" value="ECO:0007669"/>
    <property type="project" value="InterPro"/>
</dbReference>
<organism evidence="6 7">
    <name type="scientific">Massarina eburnea CBS 473.64</name>
    <dbReference type="NCBI Taxonomy" id="1395130"/>
    <lineage>
        <taxon>Eukaryota</taxon>
        <taxon>Fungi</taxon>
        <taxon>Dikarya</taxon>
        <taxon>Ascomycota</taxon>
        <taxon>Pezizomycotina</taxon>
        <taxon>Dothideomycetes</taxon>
        <taxon>Pleosporomycetidae</taxon>
        <taxon>Pleosporales</taxon>
        <taxon>Massarineae</taxon>
        <taxon>Massarinaceae</taxon>
        <taxon>Massarina</taxon>
    </lineage>
</organism>
<dbReference type="GO" id="GO:0006508">
    <property type="term" value="P:proteolysis"/>
    <property type="evidence" value="ECO:0007669"/>
    <property type="project" value="UniProtKB-KW"/>
</dbReference>
<dbReference type="AlphaFoldDB" id="A0A6A6RZT6"/>
<feature type="region of interest" description="Disordered" evidence="4">
    <location>
        <begin position="1"/>
        <end position="28"/>
    </location>
</feature>
<sequence length="794" mass="90106">MSTNTSDKDAATKKDQEDNRTKKPQEKLNDFWTDLVTQKPSKVTNIFPPRLYTNLLPPKQKRGTVKGKNAAESYKAAVEKCRDRVKRIVKECHRNNEKFTDPDFDIEEDWNIRNCLDSLMVEPDSRKQRSPGTVHRVDWIFDDPSFTIDGFSSSGVNQGAVGDCWFIAALSTICSKPNLMEKVCVAKDEECGAYGFVFFRDGEWVSTVVDDNLYLTHKDYSGKYDPTGVKEAKHKKHYQTGSEALYFGSCTNQNETWLPLLEKAYAKIHGDFESIDGGQTGEGVEDLTGGVNTVIKLNRVLSKDKLWKELLDVNEQFLFAAISLDASDDARHGLQSNHTYSILRAVEAEDEQGQIKRLLLVRNPWGKPPTADNGEWNGPWSDGSKEWTPYWLQKLSYSFDSNGTFWMAYEDVLRRFQELDRTRLFDKDWTVVQRWTSSGVAWVTGYLNTKFMVEIKKGGPTVFMLTQLDERYFKGLHEKYSFDLHFILKEEGSPSGEYIVRARCPRLASRGVSAEVDLEPGKYEVVPKIVATRDSDELDVHKVVAKVASKKPQKLRQIGMNYDIAHAKANVVPTAAEKEAEKEKKLKMEKEKADFAAFQKDKLEFEAWQKAKKDLEEKKREEKAREEEREEKDQTSDEESTAETETAKENDPEGDDEIKSDDDEKIKKETENVSEVECKMSGETEPAESKAKIQDTPVQDSPVQDMTTRDAPAEKNTSPPRDSPEPDTTDEGKGKKNEDEKAKDDYQNPWNAVCVFGLRVYSKDEEVTIRLVKPKAEEAASLAADGSTQAGATM</sequence>
<feature type="active site" evidence="2 3">
    <location>
        <position position="164"/>
    </location>
</feature>
<feature type="compositionally biased region" description="Basic and acidic residues" evidence="4">
    <location>
        <begin position="614"/>
        <end position="635"/>
    </location>
</feature>
<feature type="compositionally biased region" description="Basic and acidic residues" evidence="4">
    <location>
        <begin position="662"/>
        <end position="693"/>
    </location>
</feature>
<feature type="active site" evidence="2 3">
    <location>
        <position position="338"/>
    </location>
</feature>